<keyword evidence="2" id="KW-1133">Transmembrane helix</keyword>
<dbReference type="InterPro" id="IPR021109">
    <property type="entry name" value="Peptidase_aspartic_dom_sf"/>
</dbReference>
<protein>
    <recommendedName>
        <fullName evidence="5">Peptidase A2 domain-containing protein</fullName>
    </recommendedName>
</protein>
<keyword evidence="2" id="KW-0472">Membrane</keyword>
<evidence type="ECO:0000256" key="1">
    <source>
        <dbReference type="SAM" id="MobiDB-lite"/>
    </source>
</evidence>
<dbReference type="InParanoid" id="E9HJP1"/>
<feature type="region of interest" description="Disordered" evidence="1">
    <location>
        <begin position="1"/>
        <end position="26"/>
    </location>
</feature>
<dbReference type="PANTHER" id="PTHR33194:SF4">
    <property type="entry name" value="CCHC-TYPE DOMAIN-CONTAINING PROTEIN"/>
    <property type="match status" value="1"/>
</dbReference>
<dbReference type="Pfam" id="PF13975">
    <property type="entry name" value="gag-asp_proteas"/>
    <property type="match status" value="1"/>
</dbReference>
<dbReference type="Proteomes" id="UP000000305">
    <property type="component" value="Unassembled WGS sequence"/>
</dbReference>
<name>E9HJP1_DAPPU</name>
<accession>E9HJP1</accession>
<dbReference type="SUPFAM" id="SSF50630">
    <property type="entry name" value="Acid proteases"/>
    <property type="match status" value="1"/>
</dbReference>
<feature type="region of interest" description="Disordered" evidence="1">
    <location>
        <begin position="414"/>
        <end position="433"/>
    </location>
</feature>
<dbReference type="Gene3D" id="2.40.70.10">
    <property type="entry name" value="Acid Proteases"/>
    <property type="match status" value="1"/>
</dbReference>
<evidence type="ECO:0008006" key="5">
    <source>
        <dbReference type="Google" id="ProtNLM"/>
    </source>
</evidence>
<dbReference type="EMBL" id="GL732663">
    <property type="protein sequence ID" value="EFX68052.1"/>
    <property type="molecule type" value="Genomic_DNA"/>
</dbReference>
<keyword evidence="2" id="KW-0812">Transmembrane</keyword>
<evidence type="ECO:0000256" key="2">
    <source>
        <dbReference type="SAM" id="Phobius"/>
    </source>
</evidence>
<feature type="transmembrane region" description="Helical" evidence="2">
    <location>
        <begin position="921"/>
        <end position="940"/>
    </location>
</feature>
<evidence type="ECO:0000313" key="4">
    <source>
        <dbReference type="Proteomes" id="UP000000305"/>
    </source>
</evidence>
<feature type="compositionally biased region" description="Low complexity" evidence="1">
    <location>
        <begin position="40"/>
        <end position="59"/>
    </location>
</feature>
<dbReference type="CDD" id="cd00303">
    <property type="entry name" value="retropepsin_like"/>
    <property type="match status" value="1"/>
</dbReference>
<evidence type="ECO:0000313" key="3">
    <source>
        <dbReference type="EMBL" id="EFX68052.1"/>
    </source>
</evidence>
<dbReference type="AlphaFoldDB" id="E9HJP1"/>
<dbReference type="HOGENOM" id="CLU_268653_0_0_1"/>
<proteinExistence type="predicted"/>
<dbReference type="OrthoDB" id="10037266at2759"/>
<feature type="region of interest" description="Disordered" evidence="1">
    <location>
        <begin position="38"/>
        <end position="86"/>
    </location>
</feature>
<dbReference type="KEGG" id="dpx:DAPPUDRAFT_114911"/>
<sequence length="1221" mass="135870">MTTKKKLSSRYPSCGRAPSRRLHPELFLSSEEVVTASTIATSSDNSSTPPTPVNSAASSIQVDDSENDDNNSTSYNSAEDSDSDSSVGTVQHVLQLPIVVPTMAVSVQKFIAPPIFSALSSDDVLDWLERYEMAAIYNRWSNDDRARNFPMYLDGAARKWFLVHTHPNHWENLPIRPNPADPTLPQLPAATGLKDQFTAAFKQANFSLVQESKIRQREQGNEEDVASYFNDIVNMCRMVNPAMSQEQQLQYLYRGLKPTLFAKIYPLQPPTTADFLELAKLHAEASILVNNKVLSQSLLAVSQEQPPTTSQTTTLTDSVQTNLVTQFAGILNQLNQTMQGLQRPQNFISSGQIGQRQNNWNLSGRNKKTAEGRYICGFCNRIGHLDIKCFQNPNSPLFKNLGQQYRPIPPGNSTFNGSQPRFGQPTNSRNEPQWSVNNMTVTSNEGDQEFPSPSINNVVLSSSPQPNPYPIIQHTDVNPTVKNDQTHEGDVPILSTDISCLIKERVLCGTVPTIVILDTGAAISVLSPTLLQQAGYELSEWQGPPILLANGTRAAPLGVTYISITHNDRTFSGKAVIMNMEGMDFLMGNDFLKQFGQLHIDYTNDDTQVTLGELPFAQSTVMFPTTVKASRLQAQTGCTIPAFSVMPVAVQSKEILSTVSLFTPSVKLMDTKHLSVGHAILPQCVQYIPVANLSAVPVWLDQGSTLGTIQPYSGDIHPCELDKHTNTPNSTSVMMDMTLDEQDLLLILEKQINHELSPDNKNILLALLRHHIQGFAKDDNDLGYCTVAEHQINVKEGTTPVFQRPYGSAWKARQIIQSLSDDMLLNDLHEARNLVRIRIQRAQEKQKQIYDAQHHDVSFQKGDVVLVELQLPSSDSVPTIVPPSVSINLEESLPPPTGPDYINNRGLITTLPPRTRRRPDFFMAGLVYFILIVFGCFLSGSEGFIIRDTVIFKDQPGIAISESAWTVVTDILLSDAELAVGAIEQHLFDLSQVAIKHRKDGIQFEKTDASSAWRDTTSFMAADKIDKRVLLLRRTLLTSKTRLAACALSLLGANRPKRAIFEFGGTALKWLFGISTNAEFLNLNSRIKSMETHDRTVVHLLERNASIVNETLQISRGNLVLLQELQNQSIALHNRVDSIFDYIKKYELEQIQRTQYFEELDNTFATLDHILIWLQQQLEAWEIGLTALAAGHLSPQILSSSTLQQVIKEINPHLPLGWAPR</sequence>
<reference evidence="3 4" key="1">
    <citation type="journal article" date="2011" name="Science">
        <title>The ecoresponsive genome of Daphnia pulex.</title>
        <authorList>
            <person name="Colbourne J.K."/>
            <person name="Pfrender M.E."/>
            <person name="Gilbert D."/>
            <person name="Thomas W.K."/>
            <person name="Tucker A."/>
            <person name="Oakley T.H."/>
            <person name="Tokishita S."/>
            <person name="Aerts A."/>
            <person name="Arnold G.J."/>
            <person name="Basu M.K."/>
            <person name="Bauer D.J."/>
            <person name="Caceres C.E."/>
            <person name="Carmel L."/>
            <person name="Casola C."/>
            <person name="Choi J.H."/>
            <person name="Detter J.C."/>
            <person name="Dong Q."/>
            <person name="Dusheyko S."/>
            <person name="Eads B.D."/>
            <person name="Frohlich T."/>
            <person name="Geiler-Samerotte K.A."/>
            <person name="Gerlach D."/>
            <person name="Hatcher P."/>
            <person name="Jogdeo S."/>
            <person name="Krijgsveld J."/>
            <person name="Kriventseva E.V."/>
            <person name="Kultz D."/>
            <person name="Laforsch C."/>
            <person name="Lindquist E."/>
            <person name="Lopez J."/>
            <person name="Manak J.R."/>
            <person name="Muller J."/>
            <person name="Pangilinan J."/>
            <person name="Patwardhan R.P."/>
            <person name="Pitluck S."/>
            <person name="Pritham E.J."/>
            <person name="Rechtsteiner A."/>
            <person name="Rho M."/>
            <person name="Rogozin I.B."/>
            <person name="Sakarya O."/>
            <person name="Salamov A."/>
            <person name="Schaack S."/>
            <person name="Shapiro H."/>
            <person name="Shiga Y."/>
            <person name="Skalitzky C."/>
            <person name="Smith Z."/>
            <person name="Souvorov A."/>
            <person name="Sung W."/>
            <person name="Tang Z."/>
            <person name="Tsuchiya D."/>
            <person name="Tu H."/>
            <person name="Vos H."/>
            <person name="Wang M."/>
            <person name="Wolf Y.I."/>
            <person name="Yamagata H."/>
            <person name="Yamada T."/>
            <person name="Ye Y."/>
            <person name="Shaw J.R."/>
            <person name="Andrews J."/>
            <person name="Crease T.J."/>
            <person name="Tang H."/>
            <person name="Lucas S.M."/>
            <person name="Robertson H.M."/>
            <person name="Bork P."/>
            <person name="Koonin E.V."/>
            <person name="Zdobnov E.M."/>
            <person name="Grigoriev I.V."/>
            <person name="Lynch M."/>
            <person name="Boore J.L."/>
        </authorList>
    </citation>
    <scope>NUCLEOTIDE SEQUENCE [LARGE SCALE GENOMIC DNA]</scope>
</reference>
<dbReference type="PhylomeDB" id="E9HJP1"/>
<dbReference type="PANTHER" id="PTHR33194">
    <property type="entry name" value="ZINC KNUCKLE DOMAINCONTAINING PROTEIN"/>
    <property type="match status" value="1"/>
</dbReference>
<keyword evidence="4" id="KW-1185">Reference proteome</keyword>
<gene>
    <name evidence="3" type="ORF">DAPPUDRAFT_114911</name>
</gene>
<organism evidence="3 4">
    <name type="scientific">Daphnia pulex</name>
    <name type="common">Water flea</name>
    <dbReference type="NCBI Taxonomy" id="6669"/>
    <lineage>
        <taxon>Eukaryota</taxon>
        <taxon>Metazoa</taxon>
        <taxon>Ecdysozoa</taxon>
        <taxon>Arthropoda</taxon>
        <taxon>Crustacea</taxon>
        <taxon>Branchiopoda</taxon>
        <taxon>Diplostraca</taxon>
        <taxon>Cladocera</taxon>
        <taxon>Anomopoda</taxon>
        <taxon>Daphniidae</taxon>
        <taxon>Daphnia</taxon>
    </lineage>
</organism>